<keyword evidence="6" id="KW-1185">Reference proteome</keyword>
<dbReference type="PROSITE" id="PS50956">
    <property type="entry name" value="HTH_ASNC_2"/>
    <property type="match status" value="1"/>
</dbReference>
<evidence type="ECO:0000313" key="6">
    <source>
        <dbReference type="Proteomes" id="UP000032633"/>
    </source>
</evidence>
<dbReference type="Proteomes" id="UP000032633">
    <property type="component" value="Chromosome"/>
</dbReference>
<dbReference type="Pfam" id="PF01037">
    <property type="entry name" value="AsnC_trans_reg"/>
    <property type="match status" value="1"/>
</dbReference>
<dbReference type="PATRIC" id="fig|1126833.4.peg.1127"/>
<dbReference type="Gene3D" id="3.30.70.920">
    <property type="match status" value="1"/>
</dbReference>
<dbReference type="GO" id="GO:0043565">
    <property type="term" value="F:sequence-specific DNA binding"/>
    <property type="evidence" value="ECO:0007669"/>
    <property type="project" value="InterPro"/>
</dbReference>
<dbReference type="Gene3D" id="1.10.10.10">
    <property type="entry name" value="Winged helix-like DNA-binding domain superfamily/Winged helix DNA-binding domain"/>
    <property type="match status" value="1"/>
</dbReference>
<dbReference type="AlphaFoldDB" id="A0A0D5NGJ6"/>
<dbReference type="SMART" id="SM00344">
    <property type="entry name" value="HTH_ASNC"/>
    <property type="match status" value="1"/>
</dbReference>
<dbReference type="SUPFAM" id="SSF46785">
    <property type="entry name" value="Winged helix' DNA-binding domain"/>
    <property type="match status" value="1"/>
</dbReference>
<dbReference type="EMBL" id="CP011058">
    <property type="protein sequence ID" value="AJY74092.1"/>
    <property type="molecule type" value="Genomic_DNA"/>
</dbReference>
<feature type="domain" description="HTH asnC-type" evidence="4">
    <location>
        <begin position="14"/>
        <end position="75"/>
    </location>
</feature>
<dbReference type="InterPro" id="IPR036390">
    <property type="entry name" value="WH_DNA-bd_sf"/>
</dbReference>
<dbReference type="PANTHER" id="PTHR30154">
    <property type="entry name" value="LEUCINE-RESPONSIVE REGULATORY PROTEIN"/>
    <property type="match status" value="1"/>
</dbReference>
<keyword evidence="2" id="KW-0238">DNA-binding</keyword>
<dbReference type="HOGENOM" id="CLU_091233_5_4_9"/>
<dbReference type="InterPro" id="IPR000485">
    <property type="entry name" value="AsnC-type_HTH_dom"/>
</dbReference>
<reference evidence="6" key="2">
    <citation type="submission" date="2015-03" db="EMBL/GenBank/DDBJ databases">
        <title>Genome sequence of Paenibacillus beijingensis strain DSM 24997T.</title>
        <authorList>
            <person name="Kwak Y."/>
            <person name="Shin J.-H."/>
        </authorList>
    </citation>
    <scope>NUCLEOTIDE SEQUENCE [LARGE SCALE GENOMIC DNA]</scope>
    <source>
        <strain evidence="6">DSM 24997</strain>
    </source>
</reference>
<gene>
    <name evidence="5" type="ORF">VN24_05090</name>
</gene>
<proteinExistence type="predicted"/>
<evidence type="ECO:0000259" key="4">
    <source>
        <dbReference type="PROSITE" id="PS50956"/>
    </source>
</evidence>
<dbReference type="GO" id="GO:0005829">
    <property type="term" value="C:cytosol"/>
    <property type="evidence" value="ECO:0007669"/>
    <property type="project" value="TreeGrafter"/>
</dbReference>
<dbReference type="PANTHER" id="PTHR30154:SF34">
    <property type="entry name" value="TRANSCRIPTIONAL REGULATOR AZLB"/>
    <property type="match status" value="1"/>
</dbReference>
<dbReference type="InterPro" id="IPR011008">
    <property type="entry name" value="Dimeric_a/b-barrel"/>
</dbReference>
<sequence length="168" mass="19396">MQIRMLHDRPYITLDSIDRKIIDELSINARLSYTELGKEVGLSRVAVQLRINALMEHGVIEQFTIAVNPDKAGLYIPAFFDVSVDPKHLDQVAEQLKSHIFITHLFQLTGSSKLHMHGQFEDMKEMEHYIRTKLYVLPGVLNVESQIIVNSYKNRMGIRPLIPDEERL</sequence>
<reference evidence="5 6" key="1">
    <citation type="journal article" date="2015" name="J. Biotechnol.">
        <title>Complete genome sequence of Paenibacillus beijingensis 7188(T) (=DSM 24997(T)), a novel rhizobacterium from jujube garden soil.</title>
        <authorList>
            <person name="Kwak Y."/>
            <person name="Shin J.H."/>
        </authorList>
    </citation>
    <scope>NUCLEOTIDE SEQUENCE [LARGE SCALE GENOMIC DNA]</scope>
    <source>
        <strain evidence="5 6">DSM 24997</strain>
    </source>
</reference>
<dbReference type="SUPFAM" id="SSF54909">
    <property type="entry name" value="Dimeric alpha+beta barrel"/>
    <property type="match status" value="1"/>
</dbReference>
<evidence type="ECO:0000256" key="3">
    <source>
        <dbReference type="ARBA" id="ARBA00023163"/>
    </source>
</evidence>
<dbReference type="InterPro" id="IPR019885">
    <property type="entry name" value="Tscrpt_reg_HTH_AsnC-type_CS"/>
</dbReference>
<dbReference type="GO" id="GO:0043200">
    <property type="term" value="P:response to amino acid"/>
    <property type="evidence" value="ECO:0007669"/>
    <property type="project" value="TreeGrafter"/>
</dbReference>
<organism evidence="5 6">
    <name type="scientific">Paenibacillus beijingensis</name>
    <dbReference type="NCBI Taxonomy" id="1126833"/>
    <lineage>
        <taxon>Bacteria</taxon>
        <taxon>Bacillati</taxon>
        <taxon>Bacillota</taxon>
        <taxon>Bacilli</taxon>
        <taxon>Bacillales</taxon>
        <taxon>Paenibacillaceae</taxon>
        <taxon>Paenibacillus</taxon>
    </lineage>
</organism>
<dbReference type="InterPro" id="IPR036388">
    <property type="entry name" value="WH-like_DNA-bd_sf"/>
</dbReference>
<dbReference type="KEGG" id="pbj:VN24_05090"/>
<dbReference type="InterPro" id="IPR019887">
    <property type="entry name" value="Tscrpt_reg_AsnC/Lrp_C"/>
</dbReference>
<dbReference type="PRINTS" id="PR00033">
    <property type="entry name" value="HTHASNC"/>
</dbReference>
<protein>
    <submittedName>
        <fullName evidence="5">AsnC family transcriptional regulator</fullName>
    </submittedName>
</protein>
<evidence type="ECO:0000313" key="5">
    <source>
        <dbReference type="EMBL" id="AJY74092.1"/>
    </source>
</evidence>
<dbReference type="PROSITE" id="PS00519">
    <property type="entry name" value="HTH_ASNC_1"/>
    <property type="match status" value="1"/>
</dbReference>
<keyword evidence="1" id="KW-0805">Transcription regulation</keyword>
<keyword evidence="3" id="KW-0804">Transcription</keyword>
<dbReference type="RefSeq" id="WP_045669528.1">
    <property type="nucleotide sequence ID" value="NZ_CP011058.1"/>
</dbReference>
<evidence type="ECO:0000256" key="1">
    <source>
        <dbReference type="ARBA" id="ARBA00023015"/>
    </source>
</evidence>
<dbReference type="InterPro" id="IPR019888">
    <property type="entry name" value="Tscrpt_reg_AsnC-like"/>
</dbReference>
<name>A0A0D5NGJ6_9BACL</name>
<dbReference type="Pfam" id="PF13404">
    <property type="entry name" value="HTH_AsnC-type"/>
    <property type="match status" value="1"/>
</dbReference>
<evidence type="ECO:0000256" key="2">
    <source>
        <dbReference type="ARBA" id="ARBA00023125"/>
    </source>
</evidence>
<accession>A0A0D5NGJ6</accession>